<comment type="caution">
    <text evidence="3">The sequence shown here is derived from an EMBL/GenBank/DDBJ whole genome shotgun (WGS) entry which is preliminary data.</text>
</comment>
<dbReference type="EMBL" id="JAUHQB010000004">
    <property type="protein sequence ID" value="MDN4483521.1"/>
    <property type="molecule type" value="Genomic_DNA"/>
</dbReference>
<proteinExistence type="predicted"/>
<feature type="transmembrane region" description="Helical" evidence="1">
    <location>
        <begin position="285"/>
        <end position="308"/>
    </location>
</feature>
<dbReference type="Proteomes" id="UP001172756">
    <property type="component" value="Unassembled WGS sequence"/>
</dbReference>
<evidence type="ECO:0000256" key="1">
    <source>
        <dbReference type="SAM" id="Phobius"/>
    </source>
</evidence>
<keyword evidence="3" id="KW-0808">Transferase</keyword>
<protein>
    <submittedName>
        <fullName evidence="3">Glycosyltransferase family 2 protein</fullName>
        <ecNumber evidence="3">2.4.-.-</ecNumber>
    </submittedName>
</protein>
<evidence type="ECO:0000313" key="4">
    <source>
        <dbReference type="Proteomes" id="UP001172756"/>
    </source>
</evidence>
<dbReference type="InterPro" id="IPR050834">
    <property type="entry name" value="Glycosyltransf_2"/>
</dbReference>
<dbReference type="PANTHER" id="PTHR43685:SF14">
    <property type="entry name" value="GLYCOSYLTRANSFERASE 2-LIKE DOMAIN-CONTAINING PROTEIN"/>
    <property type="match status" value="1"/>
</dbReference>
<dbReference type="PANTHER" id="PTHR43685">
    <property type="entry name" value="GLYCOSYLTRANSFERASE"/>
    <property type="match status" value="1"/>
</dbReference>
<evidence type="ECO:0000313" key="3">
    <source>
        <dbReference type="EMBL" id="MDN4483521.1"/>
    </source>
</evidence>
<dbReference type="EC" id="2.4.-.-" evidence="3"/>
<dbReference type="Pfam" id="PF00535">
    <property type="entry name" value="Glycos_transf_2"/>
    <property type="match status" value="1"/>
</dbReference>
<dbReference type="AlphaFoldDB" id="A0AB35MI95"/>
<dbReference type="Gene3D" id="3.90.550.10">
    <property type="entry name" value="Spore Coat Polysaccharide Biosynthesis Protein SpsA, Chain A"/>
    <property type="match status" value="1"/>
</dbReference>
<dbReference type="InterPro" id="IPR001173">
    <property type="entry name" value="Glyco_trans_2-like"/>
</dbReference>
<dbReference type="SUPFAM" id="SSF53448">
    <property type="entry name" value="Nucleotide-diphospho-sugar transferases"/>
    <property type="match status" value="1"/>
</dbReference>
<keyword evidence="3" id="KW-0328">Glycosyltransferase</keyword>
<keyword evidence="1" id="KW-1133">Transmembrane helix</keyword>
<gene>
    <name evidence="3" type="ORF">QQ002_08230</name>
</gene>
<dbReference type="RefSeq" id="WP_301160361.1">
    <property type="nucleotide sequence ID" value="NZ_JAUHQB010000004.1"/>
</dbReference>
<organism evidence="3 4">
    <name type="scientific">Demequina lignilytica</name>
    <dbReference type="NCBI Taxonomy" id="3051663"/>
    <lineage>
        <taxon>Bacteria</taxon>
        <taxon>Bacillati</taxon>
        <taxon>Actinomycetota</taxon>
        <taxon>Actinomycetes</taxon>
        <taxon>Micrococcales</taxon>
        <taxon>Demequinaceae</taxon>
        <taxon>Demequina</taxon>
    </lineage>
</organism>
<dbReference type="CDD" id="cd02525">
    <property type="entry name" value="Succinoglycan_BP_ExoA"/>
    <property type="match status" value="1"/>
</dbReference>
<name>A0AB35MI95_9MICO</name>
<reference evidence="3 4" key="1">
    <citation type="submission" date="2023-06" db="EMBL/GenBank/DDBJ databases">
        <title>SYSU T0a273.</title>
        <authorList>
            <person name="Gao L."/>
            <person name="Fang B.-Z."/>
            <person name="Li W.-J."/>
        </authorList>
    </citation>
    <scope>NUCLEOTIDE SEQUENCE [LARGE SCALE GENOMIC DNA]</scope>
    <source>
        <strain evidence="3 4">SYSU T0a273</strain>
    </source>
</reference>
<keyword evidence="1" id="KW-0812">Transmembrane</keyword>
<feature type="transmembrane region" description="Helical" evidence="1">
    <location>
        <begin position="320"/>
        <end position="340"/>
    </location>
</feature>
<feature type="transmembrane region" description="Helical" evidence="1">
    <location>
        <begin position="256"/>
        <end position="279"/>
    </location>
</feature>
<evidence type="ECO:0000259" key="2">
    <source>
        <dbReference type="Pfam" id="PF00535"/>
    </source>
</evidence>
<dbReference type="GO" id="GO:0016757">
    <property type="term" value="F:glycosyltransferase activity"/>
    <property type="evidence" value="ECO:0007669"/>
    <property type="project" value="UniProtKB-KW"/>
</dbReference>
<keyword evidence="1" id="KW-0472">Membrane</keyword>
<feature type="domain" description="Glycosyltransferase 2-like" evidence="2">
    <location>
        <begin position="19"/>
        <end position="181"/>
    </location>
</feature>
<dbReference type="InterPro" id="IPR029044">
    <property type="entry name" value="Nucleotide-diphossugar_trans"/>
</dbReference>
<sequence>MGEHPRRRATDGPHRLAASFVIPVLNEERHIESAVRSVLDQRGLDEFEVIILAGRSTDGTDGILERLAAEDPRIRVIPNPRNAISIAMNLGITEARYPTVVRVDAHSVLPLDYAAGALRTLDATGAVNVGGRMRAEGISRFEKAVAWGYNSPAGLGGAIYHTGGQAGPAESAYLGVFRRDPVLAIGGFDEALSRGEDWEFNRRIARSGGVVWFDPELEVVYRPRPNLKALIRQFHASGRWRGELIRRLGTGMPLRYFVPPGLLVALVAGTALLVTAPFAQGAVLPWIWVAAGLSPFLVYGAWLLLTALRARESGAVRLRLLAVLPTMHLAWGAGCIAGIVRSPEGHNAYSGR</sequence>
<accession>A0AB35MI95</accession>